<dbReference type="Proteomes" id="UP000789570">
    <property type="component" value="Unassembled WGS sequence"/>
</dbReference>
<dbReference type="Pfam" id="PF04821">
    <property type="entry name" value="TIMELESS"/>
    <property type="match status" value="1"/>
</dbReference>
<dbReference type="OrthoDB" id="310853at2759"/>
<feature type="compositionally biased region" description="Basic and acidic residues" evidence="5">
    <location>
        <begin position="588"/>
        <end position="603"/>
    </location>
</feature>
<keyword evidence="2" id="KW-0236">DNA replication inhibitor</keyword>
<feature type="domain" description="Timeless N-terminal" evidence="6">
    <location>
        <begin position="38"/>
        <end position="312"/>
    </location>
</feature>
<evidence type="ECO:0000256" key="3">
    <source>
        <dbReference type="ARBA" id="ARBA00023242"/>
    </source>
</evidence>
<gene>
    <name evidence="7" type="ORF">FCALED_LOCUS9691</name>
</gene>
<dbReference type="GO" id="GO:0006281">
    <property type="term" value="P:DNA repair"/>
    <property type="evidence" value="ECO:0007669"/>
    <property type="project" value="TreeGrafter"/>
</dbReference>
<proteinExistence type="predicted"/>
<accession>A0A9N9D2H0</accession>
<name>A0A9N9D2H0_9GLOM</name>
<keyword evidence="3" id="KW-0539">Nucleus</keyword>
<evidence type="ECO:0000313" key="7">
    <source>
        <dbReference type="EMBL" id="CAG8623701.1"/>
    </source>
</evidence>
<feature type="region of interest" description="Disordered" evidence="5">
    <location>
        <begin position="575"/>
        <end position="612"/>
    </location>
</feature>
<protein>
    <submittedName>
        <fullName evidence="7">3934_t:CDS:1</fullName>
    </submittedName>
</protein>
<evidence type="ECO:0000256" key="4">
    <source>
        <dbReference type="ARBA" id="ARBA00023306"/>
    </source>
</evidence>
<dbReference type="InterPro" id="IPR006906">
    <property type="entry name" value="Timeless_N"/>
</dbReference>
<evidence type="ECO:0000256" key="5">
    <source>
        <dbReference type="SAM" id="MobiDB-lite"/>
    </source>
</evidence>
<dbReference type="GO" id="GO:0000076">
    <property type="term" value="P:DNA replication checkpoint signaling"/>
    <property type="evidence" value="ECO:0007669"/>
    <property type="project" value="TreeGrafter"/>
</dbReference>
<dbReference type="GO" id="GO:0003677">
    <property type="term" value="F:DNA binding"/>
    <property type="evidence" value="ECO:0007669"/>
    <property type="project" value="TreeGrafter"/>
</dbReference>
<keyword evidence="4" id="KW-0131">Cell cycle</keyword>
<evidence type="ECO:0000259" key="6">
    <source>
        <dbReference type="Pfam" id="PF04821"/>
    </source>
</evidence>
<dbReference type="PANTHER" id="PTHR22940:SF4">
    <property type="entry name" value="PROTEIN TIMELESS HOMOLOG"/>
    <property type="match status" value="1"/>
</dbReference>
<feature type="region of interest" description="Disordered" evidence="5">
    <location>
        <begin position="756"/>
        <end position="775"/>
    </location>
</feature>
<feature type="region of interest" description="Disordered" evidence="5">
    <location>
        <begin position="120"/>
        <end position="145"/>
    </location>
</feature>
<comment type="caution">
    <text evidence="7">The sequence shown here is derived from an EMBL/GenBank/DDBJ whole genome shotgun (WGS) entry which is preliminary data.</text>
</comment>
<evidence type="ECO:0000256" key="1">
    <source>
        <dbReference type="ARBA" id="ARBA00004123"/>
    </source>
</evidence>
<sequence>MDKATYDDSLKNDIFNICNALGGFERIQNKDGSEKQIYRPGDECLACLKDLKEYLRLEGQVKIDVLHLLYSYETFNTDLIPILLNCTNLDNKRQNRLALACVELMVIMTWPEDPNEQAREMLEREDEEDDNSDIGANIDKRKEEHNIKKRKEKSFSKIKELVTARSRYKFYVLKKSIVMRQIYLLLEKYLIVESKGRSERDNNIIQLLLNFCRNLLAIDDPPNSESLSKNKRSQIHYDLILEFKDAQLIDLFLKLSTNKEEALEWDIILIDIFYRIFFGVNPDSLFINIKKETMWKAQKLLDEELSKREKRNNVNPHYKGSVWIINPDGPDLVVHKQQALKGDGLQALDDVKKKKYEKTKPFDDFDKSRKHRILNPQVQDCLKYIALYFLENGFKFLLRSLKKDLINGEYDEVPQTMVHYSYIVCYFLELRLLLKSKDIRVPSSRTESNPKDLYDFEIVAKVMDGDGIQLTFRMIRILRERKLWSELHFVVEYLKQIFLTIKMLTISKDVCEKWVADELQLEIYRELMNLEIITELVREYKPHSHSIGYLQSVTAAAHVLLQLLENYAKSNKYMDCKKSRPRKRKNEKSHTTEDDFGSKVANDEHDESSENEQNQYINYKAIFEKVENKFANETIVKNYVMLLEEYQEVDSETIKHITMMFFRIARHCHLEAMFFKLSIMEIFYRILNDYSSTKKRLTYPQKDLKNFIEWIVNKLIIQFGKNPLMYAELLFPKNINDVKLLQGGYVYEIETKKQSDRSKNRSLRSPSVIPDDIPDNISDDIPDLIPDHIPELIPELIPKLIPELIPESDGPASKNAGLYLRQMISDLISSYPVVAIR</sequence>
<dbReference type="AlphaFoldDB" id="A0A9N9D2H0"/>
<dbReference type="GO" id="GO:0043111">
    <property type="term" value="P:replication fork arrest"/>
    <property type="evidence" value="ECO:0007669"/>
    <property type="project" value="TreeGrafter"/>
</dbReference>
<evidence type="ECO:0000313" key="8">
    <source>
        <dbReference type="Proteomes" id="UP000789570"/>
    </source>
</evidence>
<feature type="compositionally biased region" description="Acidic residues" evidence="5">
    <location>
        <begin position="123"/>
        <end position="132"/>
    </location>
</feature>
<organism evidence="7 8">
    <name type="scientific">Funneliformis caledonium</name>
    <dbReference type="NCBI Taxonomy" id="1117310"/>
    <lineage>
        <taxon>Eukaryota</taxon>
        <taxon>Fungi</taxon>
        <taxon>Fungi incertae sedis</taxon>
        <taxon>Mucoromycota</taxon>
        <taxon>Glomeromycotina</taxon>
        <taxon>Glomeromycetes</taxon>
        <taxon>Glomerales</taxon>
        <taxon>Glomeraceae</taxon>
        <taxon>Funneliformis</taxon>
    </lineage>
</organism>
<keyword evidence="8" id="KW-1185">Reference proteome</keyword>
<dbReference type="InterPro" id="IPR044998">
    <property type="entry name" value="Timeless"/>
</dbReference>
<reference evidence="7" key="1">
    <citation type="submission" date="2021-06" db="EMBL/GenBank/DDBJ databases">
        <authorList>
            <person name="Kallberg Y."/>
            <person name="Tangrot J."/>
            <person name="Rosling A."/>
        </authorList>
    </citation>
    <scope>NUCLEOTIDE SEQUENCE</scope>
    <source>
        <strain evidence="7">UK204</strain>
    </source>
</reference>
<dbReference type="PANTHER" id="PTHR22940">
    <property type="entry name" value="TIMEOUT/TIMELESS-2"/>
    <property type="match status" value="1"/>
</dbReference>
<comment type="subcellular location">
    <subcellularLocation>
        <location evidence="1">Nucleus</location>
    </subcellularLocation>
</comment>
<dbReference type="GO" id="GO:0031298">
    <property type="term" value="C:replication fork protection complex"/>
    <property type="evidence" value="ECO:0007669"/>
    <property type="project" value="TreeGrafter"/>
</dbReference>
<dbReference type="EMBL" id="CAJVPQ010003284">
    <property type="protein sequence ID" value="CAG8623701.1"/>
    <property type="molecule type" value="Genomic_DNA"/>
</dbReference>
<evidence type="ECO:0000256" key="2">
    <source>
        <dbReference type="ARBA" id="ARBA00022880"/>
    </source>
</evidence>